<organism evidence="2 3">
    <name type="scientific">Zhongshania antarctica</name>
    <dbReference type="NCBI Taxonomy" id="641702"/>
    <lineage>
        <taxon>Bacteria</taxon>
        <taxon>Pseudomonadati</taxon>
        <taxon>Pseudomonadota</taxon>
        <taxon>Gammaproteobacteria</taxon>
        <taxon>Cellvibrionales</taxon>
        <taxon>Spongiibacteraceae</taxon>
        <taxon>Zhongshania</taxon>
    </lineage>
</organism>
<protein>
    <recommendedName>
        <fullName evidence="4">DUF802 domain-containing protein</fullName>
    </recommendedName>
</protein>
<accession>A0A840R8G6</accession>
<dbReference type="Proteomes" id="UP000536640">
    <property type="component" value="Unassembled WGS sequence"/>
</dbReference>
<feature type="transmembrane region" description="Helical" evidence="1">
    <location>
        <begin position="107"/>
        <end position="125"/>
    </location>
</feature>
<keyword evidence="1" id="KW-0472">Membrane</keyword>
<gene>
    <name evidence="2" type="ORF">HNQ57_003191</name>
</gene>
<evidence type="ECO:0000313" key="3">
    <source>
        <dbReference type="Proteomes" id="UP000536640"/>
    </source>
</evidence>
<dbReference type="AlphaFoldDB" id="A0A840R8G6"/>
<sequence length="700" mass="75174">MTRTLSIVAFVLGAIIVLWMASAFVGSNLLALGVTLLIAFAYTVGFAELVRYQQASCALDASLNAAGDAVDDLDKWLAKVPAVLRNAVGQRIQGEYVGLPAPVLTPYLIGLLVMLGLLGTFIGMVDTLKGAVLALEGTTELEAIRTGLAAPIKGLGMAFATSVAGVSASAMLGFISTLSRRERLQVSRQLDSRMRSVFKHYSLSHQRSKSYTAMQQQAAALPEVAQQLSELASRLGQMSDDLGNKLIAGQQQFHAAAQAQYRELAQSVDNSLKQSLADSGRLAGENIAPVVQAFAQDISRELQQTQRQLSASAEAHLDGLGGQFVKTAEELNTAWQQGIADQQASSERLLAKIDDGLGAFNTQFSAATSSLLDTFNQVSSDGLARQQAAEQARLENWSAVFNHSADLLRDSAAQLASNAHSGSQEVVAEFRDLVKTSEQLTQARIASEDKWLKDYQQRMAELANTLKTELGSLRDVEERRGEAAVARLAELQGAVAQHLATLANALEEPMARLIESASETPRIAAELMTKLRAEMSDNIERDNSLLKERSELLLQLNSLSESLHASAAGQREAAENILKNSAELLDNIGSRFTDKVSDETGKLAEIINHFEGSSAELASLGEAFSTAVALFSESNNSLIGTMASIESALSSSTERSDEQMAYYVAQAREIIDHNMLSQQDIISQLQQLSGKAVAQAGERA</sequence>
<name>A0A840R8G6_9GAMM</name>
<dbReference type="EMBL" id="JACHHW010000010">
    <property type="protein sequence ID" value="MBB5188894.1"/>
    <property type="molecule type" value="Genomic_DNA"/>
</dbReference>
<keyword evidence="1" id="KW-1133">Transmembrane helix</keyword>
<feature type="transmembrane region" description="Helical" evidence="1">
    <location>
        <begin position="155"/>
        <end position="178"/>
    </location>
</feature>
<feature type="transmembrane region" description="Helical" evidence="1">
    <location>
        <begin position="31"/>
        <end position="50"/>
    </location>
</feature>
<dbReference type="RefSeq" id="WP_184464573.1">
    <property type="nucleotide sequence ID" value="NZ_JACHHW010000010.1"/>
</dbReference>
<dbReference type="SUPFAM" id="SSF58113">
    <property type="entry name" value="Apolipoprotein A-I"/>
    <property type="match status" value="1"/>
</dbReference>
<reference evidence="2 3" key="1">
    <citation type="submission" date="2020-08" db="EMBL/GenBank/DDBJ databases">
        <title>Genomic Encyclopedia of Type Strains, Phase IV (KMG-IV): sequencing the most valuable type-strain genomes for metagenomic binning, comparative biology and taxonomic classification.</title>
        <authorList>
            <person name="Goeker M."/>
        </authorList>
    </citation>
    <scope>NUCLEOTIDE SEQUENCE [LARGE SCALE GENOMIC DNA]</scope>
    <source>
        <strain evidence="2 3">DSM 25701</strain>
    </source>
</reference>
<comment type="caution">
    <text evidence="2">The sequence shown here is derived from an EMBL/GenBank/DDBJ whole genome shotgun (WGS) entry which is preliminary data.</text>
</comment>
<evidence type="ECO:0000313" key="2">
    <source>
        <dbReference type="EMBL" id="MBB5188894.1"/>
    </source>
</evidence>
<evidence type="ECO:0008006" key="4">
    <source>
        <dbReference type="Google" id="ProtNLM"/>
    </source>
</evidence>
<keyword evidence="3" id="KW-1185">Reference proteome</keyword>
<evidence type="ECO:0000256" key="1">
    <source>
        <dbReference type="SAM" id="Phobius"/>
    </source>
</evidence>
<keyword evidence="1" id="KW-0812">Transmembrane</keyword>
<proteinExistence type="predicted"/>
<feature type="transmembrane region" description="Helical" evidence="1">
    <location>
        <begin position="7"/>
        <end position="25"/>
    </location>
</feature>